<dbReference type="CTD" id="20195555"/>
<dbReference type="InterPro" id="IPR049704">
    <property type="entry name" value="Aminotrans_3_PPA_site"/>
</dbReference>
<dbReference type="CDD" id="cd00610">
    <property type="entry name" value="OAT_like"/>
    <property type="match status" value="1"/>
</dbReference>
<dbReference type="RefSeq" id="XP_009026861.1">
    <property type="nucleotide sequence ID" value="XM_009028613.1"/>
</dbReference>
<dbReference type="eggNOG" id="KOG1405">
    <property type="taxonomic scope" value="Eukaryota"/>
</dbReference>
<protein>
    <recommendedName>
        <fullName evidence="10">(S)-3-amino-2-methylpropionate transaminase</fullName>
        <ecNumber evidence="4">2.6.1.19</ecNumber>
        <ecNumber evidence="3">2.6.1.22</ecNumber>
    </recommendedName>
    <alternativeName>
        <fullName evidence="11">GABA aminotransferase</fullName>
    </alternativeName>
    <alternativeName>
        <fullName evidence="9">Gamma-amino-N-butyrate transaminase</fullName>
    </alternativeName>
    <alternativeName>
        <fullName evidence="8">L-AIBAT</fullName>
    </alternativeName>
</protein>
<dbReference type="FunFam" id="3.40.640.10:FF:000073">
    <property type="entry name" value="Probable 4-aminobutyrate aminotransferase"/>
    <property type="match status" value="1"/>
</dbReference>
<dbReference type="GO" id="GO:0047298">
    <property type="term" value="F:(S)-3-amino-2-methylpropionate transaminase activity"/>
    <property type="evidence" value="ECO:0007669"/>
    <property type="project" value="UniProtKB-EC"/>
</dbReference>
<dbReference type="InterPro" id="IPR004631">
    <property type="entry name" value="4NH2But_aminotransferase_euk"/>
</dbReference>
<dbReference type="PROSITE" id="PS00600">
    <property type="entry name" value="AA_TRANSFER_CLASS_3"/>
    <property type="match status" value="1"/>
</dbReference>
<dbReference type="AlphaFoldDB" id="T1EG53"/>
<reference evidence="15" key="3">
    <citation type="submission" date="2015-06" db="UniProtKB">
        <authorList>
            <consortium name="EnsemblMetazoa"/>
        </authorList>
    </citation>
    <scope>IDENTIFICATION</scope>
</reference>
<dbReference type="Gene3D" id="3.40.640.10">
    <property type="entry name" value="Type I PLP-dependent aspartate aminotransferase-like (Major domain)"/>
    <property type="match status" value="1"/>
</dbReference>
<evidence type="ECO:0000256" key="13">
    <source>
        <dbReference type="RuleBase" id="RU003560"/>
    </source>
</evidence>
<dbReference type="InterPro" id="IPR015424">
    <property type="entry name" value="PyrdxlP-dep_Trfase"/>
</dbReference>
<dbReference type="EnsemblMetazoa" id="HelroT114909">
    <property type="protein sequence ID" value="HelroP114909"/>
    <property type="gene ID" value="HelroG114909"/>
</dbReference>
<evidence type="ECO:0000313" key="14">
    <source>
        <dbReference type="EMBL" id="ESN94961.1"/>
    </source>
</evidence>
<dbReference type="EMBL" id="AMQM01006994">
    <property type="status" value="NOT_ANNOTATED_CDS"/>
    <property type="molecule type" value="Genomic_DNA"/>
</dbReference>
<evidence type="ECO:0000256" key="2">
    <source>
        <dbReference type="ARBA" id="ARBA00008954"/>
    </source>
</evidence>
<dbReference type="EMBL" id="KB097552">
    <property type="protein sequence ID" value="ESN94961.1"/>
    <property type="molecule type" value="Genomic_DNA"/>
</dbReference>
<reference evidence="14 16" key="2">
    <citation type="journal article" date="2013" name="Nature">
        <title>Insights into bilaterian evolution from three spiralian genomes.</title>
        <authorList>
            <person name="Simakov O."/>
            <person name="Marletaz F."/>
            <person name="Cho S.J."/>
            <person name="Edsinger-Gonzales E."/>
            <person name="Havlak P."/>
            <person name="Hellsten U."/>
            <person name="Kuo D.H."/>
            <person name="Larsson T."/>
            <person name="Lv J."/>
            <person name="Arendt D."/>
            <person name="Savage R."/>
            <person name="Osoegawa K."/>
            <person name="de Jong P."/>
            <person name="Grimwood J."/>
            <person name="Chapman J.A."/>
            <person name="Shapiro H."/>
            <person name="Aerts A."/>
            <person name="Otillar R.P."/>
            <person name="Terry A.Y."/>
            <person name="Boore J.L."/>
            <person name="Grigoriev I.V."/>
            <person name="Lindberg D.R."/>
            <person name="Seaver E.C."/>
            <person name="Weisblat D.A."/>
            <person name="Putnam N.H."/>
            <person name="Rokhsar D.S."/>
        </authorList>
    </citation>
    <scope>NUCLEOTIDE SEQUENCE</scope>
</reference>
<comment type="cofactor">
    <cofactor evidence="1">
        <name>pyridoxal 5'-phosphate</name>
        <dbReference type="ChEBI" id="CHEBI:597326"/>
    </cofactor>
</comment>
<dbReference type="InterPro" id="IPR015422">
    <property type="entry name" value="PyrdxlP-dep_Trfase_small"/>
</dbReference>
<dbReference type="HOGENOM" id="CLU_016922_12_0_1"/>
<dbReference type="PIRSF" id="PIRSF000521">
    <property type="entry name" value="Transaminase_4ab_Lys_Orn"/>
    <property type="match status" value="1"/>
</dbReference>
<evidence type="ECO:0000256" key="3">
    <source>
        <dbReference type="ARBA" id="ARBA00012876"/>
    </source>
</evidence>
<dbReference type="Pfam" id="PF00202">
    <property type="entry name" value="Aminotran_3"/>
    <property type="match status" value="1"/>
</dbReference>
<gene>
    <name evidence="15" type="primary">20195555</name>
    <name evidence="14" type="ORF">HELRODRAFT_114909</name>
</gene>
<dbReference type="InParanoid" id="T1EG53"/>
<evidence type="ECO:0000313" key="16">
    <source>
        <dbReference type="Proteomes" id="UP000015101"/>
    </source>
</evidence>
<dbReference type="KEGG" id="hro:HELRODRAFT_114909"/>
<reference evidence="16" key="1">
    <citation type="submission" date="2012-12" db="EMBL/GenBank/DDBJ databases">
        <authorList>
            <person name="Hellsten U."/>
            <person name="Grimwood J."/>
            <person name="Chapman J.A."/>
            <person name="Shapiro H."/>
            <person name="Aerts A."/>
            <person name="Otillar R.P."/>
            <person name="Terry A.Y."/>
            <person name="Boore J.L."/>
            <person name="Simakov O."/>
            <person name="Marletaz F."/>
            <person name="Cho S.-J."/>
            <person name="Edsinger-Gonzales E."/>
            <person name="Havlak P."/>
            <person name="Kuo D.-H."/>
            <person name="Larsson T."/>
            <person name="Lv J."/>
            <person name="Arendt D."/>
            <person name="Savage R."/>
            <person name="Osoegawa K."/>
            <person name="de Jong P."/>
            <person name="Lindberg D.R."/>
            <person name="Seaver E.C."/>
            <person name="Weisblat D.A."/>
            <person name="Putnam N.H."/>
            <person name="Grigoriev I.V."/>
            <person name="Rokhsar D.S."/>
        </authorList>
    </citation>
    <scope>NUCLEOTIDE SEQUENCE</scope>
</reference>
<evidence type="ECO:0000313" key="15">
    <source>
        <dbReference type="EnsemblMetazoa" id="HelroP114909"/>
    </source>
</evidence>
<dbReference type="EC" id="2.6.1.19" evidence="4"/>
<evidence type="ECO:0000256" key="5">
    <source>
        <dbReference type="ARBA" id="ARBA00022576"/>
    </source>
</evidence>
<name>T1EG53_HELRO</name>
<comment type="catalytic activity">
    <reaction evidence="12">
        <text>4-aminobutanoate + 2-oxoglutarate = succinate semialdehyde + L-glutamate</text>
        <dbReference type="Rhea" id="RHEA:23352"/>
        <dbReference type="ChEBI" id="CHEBI:16810"/>
        <dbReference type="ChEBI" id="CHEBI:29985"/>
        <dbReference type="ChEBI" id="CHEBI:57706"/>
        <dbReference type="ChEBI" id="CHEBI:59888"/>
        <dbReference type="EC" id="2.6.1.19"/>
    </reaction>
</comment>
<dbReference type="GO" id="GO:0005739">
    <property type="term" value="C:mitochondrion"/>
    <property type="evidence" value="ECO:0000318"/>
    <property type="project" value="GO_Central"/>
</dbReference>
<sequence length="523" mass="58414">MNSRRQLVVRCYRNIIVPLTSSQPPSRSLSSSFLSSSSSLPPLPSSSRSSSLSSSSLKFDLVEPPCPRVVTSIPGPKSIALTSQLADIQNAKAVQMFVDYGRCSGNYLVDADGNVLLDLYTQISSLPFGYNHPRFVEAVKDPKNLPLMISRPALGNFPPLDWVERLKRALLSIAPKGMAHAQTLGCGACSNENAVKLAFMTYMRRERKGRPVSEQELKSCITNQPPGVPNLSILSFNKAFHGRTMGCLGLTHTKWPVKLDVPQPQWPIATFPQLKYPLEEHERENLKEEEKCLSEVQFKMSEWRDKGCPVAAVMVEPIQAEGGDNHASPHFFRRLQQICKQNGAYFLVDEVQTGGGATGTMWHHETWGLPCPPDVVSFSKKMLTGGLYFTEEMMPLESYRIFNTWLGDPSKVMLLEVMAEAIEEWNLLAHVRETGRYLLKGLQDLQVRYPGQMSSTRGKGFFLAFDARDEVSKNKLIDSLKMKGVCVGGCGDHSVRLRPALVLQRPHVDLFLEKLKESLEECK</sequence>
<dbReference type="Gene3D" id="3.90.1150.10">
    <property type="entry name" value="Aspartate Aminotransferase, domain 1"/>
    <property type="match status" value="1"/>
</dbReference>
<organism evidence="15 16">
    <name type="scientific">Helobdella robusta</name>
    <name type="common">Californian leech</name>
    <dbReference type="NCBI Taxonomy" id="6412"/>
    <lineage>
        <taxon>Eukaryota</taxon>
        <taxon>Metazoa</taxon>
        <taxon>Spiralia</taxon>
        <taxon>Lophotrochozoa</taxon>
        <taxon>Annelida</taxon>
        <taxon>Clitellata</taxon>
        <taxon>Hirudinea</taxon>
        <taxon>Rhynchobdellida</taxon>
        <taxon>Glossiphoniidae</taxon>
        <taxon>Helobdella</taxon>
    </lineage>
</organism>
<dbReference type="GO" id="GO:0009450">
    <property type="term" value="P:gamma-aminobutyric acid catabolic process"/>
    <property type="evidence" value="ECO:0000318"/>
    <property type="project" value="GO_Central"/>
</dbReference>
<keyword evidence="16" id="KW-1185">Reference proteome</keyword>
<dbReference type="STRING" id="6412.T1EG53"/>
<evidence type="ECO:0000256" key="7">
    <source>
        <dbReference type="ARBA" id="ARBA00022898"/>
    </source>
</evidence>
<keyword evidence="7 13" id="KW-0663">Pyridoxal phosphate</keyword>
<dbReference type="FunCoup" id="T1EG53">
    <property type="interactions" value="916"/>
</dbReference>
<dbReference type="EC" id="2.6.1.22" evidence="3"/>
<evidence type="ECO:0000256" key="11">
    <source>
        <dbReference type="ARBA" id="ARBA00031787"/>
    </source>
</evidence>
<dbReference type="NCBIfam" id="TIGR00699">
    <property type="entry name" value="GABAtrns_euk"/>
    <property type="match status" value="1"/>
</dbReference>
<dbReference type="InterPro" id="IPR005814">
    <property type="entry name" value="Aminotrans_3"/>
</dbReference>
<dbReference type="InterPro" id="IPR015421">
    <property type="entry name" value="PyrdxlP-dep_Trfase_major"/>
</dbReference>
<dbReference type="Proteomes" id="UP000015101">
    <property type="component" value="Unassembled WGS sequence"/>
</dbReference>
<dbReference type="GeneID" id="20195555"/>
<dbReference type="SUPFAM" id="SSF53383">
    <property type="entry name" value="PLP-dependent transferases"/>
    <property type="match status" value="1"/>
</dbReference>
<evidence type="ECO:0000256" key="10">
    <source>
        <dbReference type="ARBA" id="ARBA00030857"/>
    </source>
</evidence>
<proteinExistence type="inferred from homology"/>
<evidence type="ECO:0000256" key="6">
    <source>
        <dbReference type="ARBA" id="ARBA00022679"/>
    </source>
</evidence>
<dbReference type="OrthoDB" id="5419315at2759"/>
<evidence type="ECO:0000256" key="4">
    <source>
        <dbReference type="ARBA" id="ARBA00012912"/>
    </source>
</evidence>
<comment type="similarity">
    <text evidence="2 13">Belongs to the class-III pyridoxal-phosphate-dependent aminotransferase family.</text>
</comment>
<keyword evidence="5" id="KW-0032">Aminotransferase</keyword>
<dbReference type="OMA" id="GLMCAFD"/>
<evidence type="ECO:0000256" key="1">
    <source>
        <dbReference type="ARBA" id="ARBA00001933"/>
    </source>
</evidence>
<evidence type="ECO:0000256" key="9">
    <source>
        <dbReference type="ARBA" id="ARBA00030204"/>
    </source>
</evidence>
<keyword evidence="6" id="KW-0808">Transferase</keyword>
<evidence type="ECO:0000256" key="8">
    <source>
        <dbReference type="ARBA" id="ARBA00029760"/>
    </source>
</evidence>
<accession>T1EG53</accession>
<dbReference type="PANTHER" id="PTHR43206">
    <property type="entry name" value="AMINOTRANSFERASE"/>
    <property type="match status" value="1"/>
</dbReference>
<dbReference type="PANTHER" id="PTHR43206:SF1">
    <property type="entry name" value="4-AMINOBUTYRATE AMINOTRANSFERASE, MITOCHONDRIAL"/>
    <property type="match status" value="1"/>
</dbReference>
<dbReference type="GO" id="GO:0034386">
    <property type="term" value="F:4-aminobutyrate:2-oxoglutarate transaminase activity"/>
    <property type="evidence" value="ECO:0007669"/>
    <property type="project" value="UniProtKB-EC"/>
</dbReference>
<dbReference type="GO" id="GO:0030170">
    <property type="term" value="F:pyridoxal phosphate binding"/>
    <property type="evidence" value="ECO:0000318"/>
    <property type="project" value="GO_Central"/>
</dbReference>
<evidence type="ECO:0000256" key="12">
    <source>
        <dbReference type="ARBA" id="ARBA00048021"/>
    </source>
</evidence>